<dbReference type="InterPro" id="IPR052897">
    <property type="entry name" value="Sec-Metab_Biosynth_Hydrolase"/>
</dbReference>
<dbReference type="OrthoDB" id="1263307at2759"/>
<organism evidence="2 3">
    <name type="scientific">Aspergillus ellipticus CBS 707.79</name>
    <dbReference type="NCBI Taxonomy" id="1448320"/>
    <lineage>
        <taxon>Eukaryota</taxon>
        <taxon>Fungi</taxon>
        <taxon>Dikarya</taxon>
        <taxon>Ascomycota</taxon>
        <taxon>Pezizomycotina</taxon>
        <taxon>Eurotiomycetes</taxon>
        <taxon>Eurotiomycetidae</taxon>
        <taxon>Eurotiales</taxon>
        <taxon>Aspergillaceae</taxon>
        <taxon>Aspergillus</taxon>
        <taxon>Aspergillus subgen. Circumdati</taxon>
    </lineage>
</organism>
<evidence type="ECO:0000259" key="1">
    <source>
        <dbReference type="Pfam" id="PF12697"/>
    </source>
</evidence>
<evidence type="ECO:0000313" key="3">
    <source>
        <dbReference type="Proteomes" id="UP000247810"/>
    </source>
</evidence>
<name>A0A319D5V8_9EURO</name>
<reference evidence="2 3" key="1">
    <citation type="submission" date="2018-02" db="EMBL/GenBank/DDBJ databases">
        <title>The genomes of Aspergillus section Nigri reveals drivers in fungal speciation.</title>
        <authorList>
            <consortium name="DOE Joint Genome Institute"/>
            <person name="Vesth T.C."/>
            <person name="Nybo J."/>
            <person name="Theobald S."/>
            <person name="Brandl J."/>
            <person name="Frisvad J.C."/>
            <person name="Nielsen K.F."/>
            <person name="Lyhne E.K."/>
            <person name="Kogle M.E."/>
            <person name="Kuo A."/>
            <person name="Riley R."/>
            <person name="Clum A."/>
            <person name="Nolan M."/>
            <person name="Lipzen A."/>
            <person name="Salamov A."/>
            <person name="Henrissat B."/>
            <person name="Wiebenga A."/>
            <person name="De vries R.P."/>
            <person name="Grigoriev I.V."/>
            <person name="Mortensen U.H."/>
            <person name="Andersen M.R."/>
            <person name="Baker S.E."/>
        </authorList>
    </citation>
    <scope>NUCLEOTIDE SEQUENCE [LARGE SCALE GENOMIC DNA]</scope>
    <source>
        <strain evidence="2 3">CBS 707.79</strain>
    </source>
</reference>
<protein>
    <submittedName>
        <fullName evidence="2">Alpha/beta-hydrolase</fullName>
    </submittedName>
</protein>
<gene>
    <name evidence="2" type="ORF">BO71DRAFT_400433</name>
</gene>
<dbReference type="SUPFAM" id="SSF53474">
    <property type="entry name" value="alpha/beta-Hydrolases"/>
    <property type="match status" value="1"/>
</dbReference>
<feature type="domain" description="AB hydrolase-1" evidence="1">
    <location>
        <begin position="8"/>
        <end position="247"/>
    </location>
</feature>
<sequence>MSQSKPSIILVPGAFAPPELYEGITTRVASQGYEIHAVRLPSVAPSSGPLPQPGTMYDDAAAIAREIAKLVDQGKEVIVVAHSYGGVPASQSIQGLVKKERSDKPGGVVRLAYLTAIVPPEGGSAVDALADVPQTNSPIDEQGWMGHADITATAAACFSDMPPAEGLEWMHRFTRHSASSMVAPLTYAGYKDVPVSYLLCAGDLIIPAGVQQKRIDMIARESGREVDVTVIPTGHVPIASAPDLVVDWIVKVAGLEV</sequence>
<evidence type="ECO:0000313" key="2">
    <source>
        <dbReference type="EMBL" id="PYH92589.1"/>
    </source>
</evidence>
<accession>A0A319D5V8</accession>
<proteinExistence type="predicted"/>
<dbReference type="VEuPathDB" id="FungiDB:BO71DRAFT_400433"/>
<dbReference type="PANTHER" id="PTHR37017">
    <property type="entry name" value="AB HYDROLASE-1 DOMAIN-CONTAINING PROTEIN-RELATED"/>
    <property type="match status" value="1"/>
</dbReference>
<dbReference type="Gene3D" id="3.40.50.1820">
    <property type="entry name" value="alpha/beta hydrolase"/>
    <property type="match status" value="1"/>
</dbReference>
<keyword evidence="2" id="KW-0378">Hydrolase</keyword>
<dbReference type="GO" id="GO:0016787">
    <property type="term" value="F:hydrolase activity"/>
    <property type="evidence" value="ECO:0007669"/>
    <property type="project" value="UniProtKB-KW"/>
</dbReference>
<dbReference type="PANTHER" id="PTHR37017:SF13">
    <property type="entry name" value="AB HYDROLASE-1 DOMAIN-CONTAINING PROTEIN"/>
    <property type="match status" value="1"/>
</dbReference>
<dbReference type="Proteomes" id="UP000247810">
    <property type="component" value="Unassembled WGS sequence"/>
</dbReference>
<keyword evidence="3" id="KW-1185">Reference proteome</keyword>
<dbReference type="InterPro" id="IPR000073">
    <property type="entry name" value="AB_hydrolase_1"/>
</dbReference>
<dbReference type="AlphaFoldDB" id="A0A319D5V8"/>
<dbReference type="EMBL" id="KZ825913">
    <property type="protein sequence ID" value="PYH92589.1"/>
    <property type="molecule type" value="Genomic_DNA"/>
</dbReference>
<dbReference type="InterPro" id="IPR029058">
    <property type="entry name" value="AB_hydrolase_fold"/>
</dbReference>
<dbReference type="Pfam" id="PF12697">
    <property type="entry name" value="Abhydrolase_6"/>
    <property type="match status" value="1"/>
</dbReference>